<comment type="caution">
    <text evidence="1">The sequence shown here is derived from an EMBL/GenBank/DDBJ whole genome shotgun (WGS) entry which is preliminary data.</text>
</comment>
<accession>A0ABU7HRV7</accession>
<evidence type="ECO:0000313" key="1">
    <source>
        <dbReference type="EMBL" id="MEE1934268.1"/>
    </source>
</evidence>
<organism evidence="1 2">
    <name type="scientific">Pseudomonas ulcerans</name>
    <dbReference type="NCBI Taxonomy" id="3115852"/>
    <lineage>
        <taxon>Bacteria</taxon>
        <taxon>Pseudomonadati</taxon>
        <taxon>Pseudomonadota</taxon>
        <taxon>Gammaproteobacteria</taxon>
        <taxon>Pseudomonadales</taxon>
        <taxon>Pseudomonadaceae</taxon>
        <taxon>Pseudomonas</taxon>
    </lineage>
</organism>
<gene>
    <name evidence="1" type="ORF">V0R50_13625</name>
</gene>
<sequence>MRFVIHQEALNGSDEVLALVDRLIDRVADEIHKIEVLDADMVKSSAWYASARQTRKKILISAISVPPRASPSSDSMHSGTFDIADLDAAIMADRLAHAPLTILVEDREADGVFLDMVVEELASDEFKAIWKRGAESTPRAYEIVTSGGIDAMPLRIERLVVDAQAESRPHRVFVYCDSDVRWPGDEGLTAKTRSDLKEKCRQHGIALHVLSKRNIENYIPDTVFQALQAEPYNHARQRVFDAFFKLTPLQRDHFPIKDGLSRRERDEAHRAGLYVQADLETLEALEERLLPKRPRPMITVKNERRDCITAAALKERDAQGELELLLIKIASEL</sequence>
<protein>
    <submittedName>
        <fullName evidence="1">Uncharacterized protein</fullName>
    </submittedName>
</protein>
<reference evidence="1 2" key="1">
    <citation type="submission" date="2024-01" db="EMBL/GenBank/DDBJ databases">
        <title>Unpublished Manusciprt.</title>
        <authorList>
            <person name="Duman M."/>
            <person name="Valdes E.G."/>
            <person name="Ajmi N."/>
            <person name="Altun S."/>
            <person name="Saticioglu I.B."/>
        </authorList>
    </citation>
    <scope>NUCLEOTIDE SEQUENCE [LARGE SCALE GENOMIC DNA]</scope>
    <source>
        <strain evidence="1 2">148P</strain>
    </source>
</reference>
<dbReference type="EMBL" id="JAZDQJ010000013">
    <property type="protein sequence ID" value="MEE1934268.1"/>
    <property type="molecule type" value="Genomic_DNA"/>
</dbReference>
<proteinExistence type="predicted"/>
<evidence type="ECO:0000313" key="2">
    <source>
        <dbReference type="Proteomes" id="UP001335100"/>
    </source>
</evidence>
<dbReference type="Proteomes" id="UP001335100">
    <property type="component" value="Unassembled WGS sequence"/>
</dbReference>
<name>A0ABU7HRV7_9PSED</name>
<keyword evidence="2" id="KW-1185">Reference proteome</keyword>
<dbReference type="RefSeq" id="WP_330075042.1">
    <property type="nucleotide sequence ID" value="NZ_JAZDQJ010000013.1"/>
</dbReference>